<name>A0A179H170_PURLI</name>
<dbReference type="Gene3D" id="3.30.559.30">
    <property type="entry name" value="Nonribosomal peptide synthetase, condensation domain"/>
    <property type="match status" value="2"/>
</dbReference>
<dbReference type="SUPFAM" id="SSF52777">
    <property type="entry name" value="CoA-dependent acyltransferases"/>
    <property type="match status" value="4"/>
</dbReference>
<dbReference type="FunFam" id="3.40.50.12780:FF:000014">
    <property type="entry name" value="Nonribosomal peptide synthetase 1"/>
    <property type="match status" value="1"/>
</dbReference>
<dbReference type="InterPro" id="IPR010071">
    <property type="entry name" value="AA_adenyl_dom"/>
</dbReference>
<evidence type="ECO:0000256" key="3">
    <source>
        <dbReference type="ARBA" id="ARBA00022598"/>
    </source>
</evidence>
<dbReference type="Pfam" id="PF00501">
    <property type="entry name" value="AMP-binding"/>
    <property type="match status" value="1"/>
</dbReference>
<dbReference type="Gene3D" id="1.10.1200.10">
    <property type="entry name" value="ACP-like"/>
    <property type="match status" value="2"/>
</dbReference>
<dbReference type="CDD" id="cd19542">
    <property type="entry name" value="CT_NRPS-like"/>
    <property type="match status" value="1"/>
</dbReference>
<dbReference type="SMART" id="SM00823">
    <property type="entry name" value="PKS_PP"/>
    <property type="match status" value="2"/>
</dbReference>
<dbReference type="FunFam" id="1.10.1200.10:FF:000005">
    <property type="entry name" value="Nonribosomal peptide synthetase 1"/>
    <property type="match status" value="2"/>
</dbReference>
<sequence>MPSVDEAADAGIDVQPSPAADVPEPASQSPEQRNGAAFVLDDNLETIWSWNEVVPPRISTCMHDLFCEIAETQPDAVAVQSWDGSLTYKELDKLSSKLARQLRQRGVDIGTRVPLCFEKSMWAVVSLLGVMKAGATFSLTDPSQPEARLQTIVEQTDAQLVVTSVLQSELGRRICGRGQVLAVSQDYFDHSPDFQDESLPQVPAATPMYIIFTSGSTGKPKGVVISHENYTSGAIPRAEAVGYKSSSRVFDFPSYAFDVSIDCMLCTLATGGRICVPSESDRMNDLSGAIRKSQANMVHMTPSVARVLDSDIIPSLEVLGLGGEAVSASDAAAWGKTTSLVIAYGPSECTVGCTINNTVGVSTGIGKGVGGSTWITDPDNHDILMPVGEVGELLVEGPVVGVGYLGEPEKTSEVFIEDPAWLTRGYGSFPGRRGRLYKTGDLVRYEANRLGSIEFVGRKDQQVKLRGQRVELTEVEHHLQSCLPAGVKVTAEVIKPENGSPTLVAFLSEPSTSITGSSGDLLTEPSPDLAAALATIDAAMGARVPRYMVPAVFVTLNTMPSLVSGKTDRKKLREIGVALPRERLAGAGAGESLEEDPHTEQERLLQRAWYKVLGQDTRVYRSSNFFAVGGDSLRAMRLVAAARDEGLSITVADIFTNPSLDMMAARSKNTSAASEDHVPPFSMLEPDWDVIQAKQEVASLCQVDQDLVDDIYSCTPLQEALMALSAKVKEAYVAQRVVKLADAATADRLIAAFDTAQQNCPILRTRIVQVRGRGLVQAVIKGKLDCYYGSNLTEYLVSDRDNDMDLGKPLVRYAVINDSVTGNVSFVLTMHHALYDGWAMPLVVERVNKAYQNETLHRPADFKHFIKYLSSVDRADSESYWREQLEGANGPQFPALPFQGYQTKADSLLEVYVPLENLPASNATVATVIRAAWALVVSQYINSDDVIFGETLTGRNAPIIGAEEIEGPMITTVPVRVQADKEVPVAEYLQSIQEQTVAQIPHEHFGLQYIRRLSPDALEACELRTGLVLHPSTEGEPSQDTDLPANRLVPAGDAEAAQEALKFNTYALMLVCSIDPKGFLVMASFDSNTVTSPLMEKVLSQFKTVVQALCSEPSRRLGAVWSLTDDDYSEIKSQVAATTDTAVFGQYPGALAAYLVNSQAQDQLVPVGGVGELIVQSTSELDLPILSDPSWTGKVGANPAEGKFYKTSKLAKYSDGQLQLVKVHVSSVSGLNSSQQPVKRVSATSRRQKKLRSLWSRVLRISEEEIGLNDNFFLLGGDSITAMKLVSEARSEGIKLTVMQMFQKRSLYDMASIMEEDVASTQVTEGVAPFSLLDVPDVAEFVETVVRPQLADQSWQVSNVLPTRPLQQVAVKGTTQMPKFSTRYELMYFDAAIDRARLAKACDELVSRNEILRTAFVEHAGQGYSVVIEDMRCPFVEYATDVDVEAFSKQLCQLDVLTSIPLGSCFVKWFLVESIAGQSCLIFRISHAQYDEICLPILLKQLSALYENAPVPASIPFSSYVGHVVSRSVPASIPYWRDLLAGSAMTILKPDVRVEKTNHFAVEKSVDISSRPRDVTVATLPTAAWALCLARRLGLKDVVFGEVVSGRNIDFPNADAVTGPCWQYVPVRVRFEPSWTVADLLAHIQHQHVASSAHEGVGLSEIMAQCTDWDLSTTPDWFDSVVHQDVAHVETLPFAAASGRMETVYPHEEPLREWKIQAFIDGGSMTLEIVTVESWAEYARGLLDELADVAAFLVGEPQGALF</sequence>
<dbReference type="FunFam" id="3.30.300.30:FF:000015">
    <property type="entry name" value="Nonribosomal peptide synthase SidD"/>
    <property type="match status" value="1"/>
</dbReference>
<dbReference type="InterPro" id="IPR020806">
    <property type="entry name" value="PKS_PP-bd"/>
</dbReference>
<dbReference type="OrthoDB" id="416786at2759"/>
<dbReference type="CDD" id="cd05918">
    <property type="entry name" value="A_NRPS_SidN3_like"/>
    <property type="match status" value="1"/>
</dbReference>
<evidence type="ECO:0000259" key="6">
    <source>
        <dbReference type="PROSITE" id="PS50075"/>
    </source>
</evidence>
<dbReference type="Pfam" id="PF00668">
    <property type="entry name" value="Condensation"/>
    <property type="match status" value="2"/>
</dbReference>
<dbReference type="GO" id="GO:0043041">
    <property type="term" value="P:amino acid activation for nonribosomal peptide biosynthetic process"/>
    <property type="evidence" value="ECO:0007669"/>
    <property type="project" value="TreeGrafter"/>
</dbReference>
<evidence type="ECO:0000256" key="4">
    <source>
        <dbReference type="ARBA" id="ARBA00029454"/>
    </source>
</evidence>
<dbReference type="FunFam" id="3.30.559.30:FF:000003">
    <property type="entry name" value="Nonribosomal peptide synthase SidD"/>
    <property type="match status" value="1"/>
</dbReference>
<dbReference type="SUPFAM" id="SSF47336">
    <property type="entry name" value="ACP-like"/>
    <property type="match status" value="2"/>
</dbReference>
<keyword evidence="1" id="KW-0596">Phosphopantetheine</keyword>
<accession>A0A179H170</accession>
<dbReference type="InterPro" id="IPR023213">
    <property type="entry name" value="CAT-like_dom_sf"/>
</dbReference>
<protein>
    <submittedName>
        <fullName evidence="7">Nonribosomal peptide synthase SidD</fullName>
    </submittedName>
</protein>
<dbReference type="InterPro" id="IPR020845">
    <property type="entry name" value="AMP-binding_CS"/>
</dbReference>
<feature type="region of interest" description="Disordered" evidence="5">
    <location>
        <begin position="1"/>
        <end position="33"/>
    </location>
</feature>
<gene>
    <name evidence="7" type="ORF">VFPBJ_02754</name>
</gene>
<dbReference type="PANTHER" id="PTHR45527">
    <property type="entry name" value="NONRIBOSOMAL PEPTIDE SYNTHETASE"/>
    <property type="match status" value="1"/>
</dbReference>
<dbReference type="PROSITE" id="PS50075">
    <property type="entry name" value="CARRIER"/>
    <property type="match status" value="2"/>
</dbReference>
<dbReference type="Gene3D" id="3.40.50.12780">
    <property type="entry name" value="N-terminal domain of ligase-like"/>
    <property type="match status" value="1"/>
</dbReference>
<feature type="domain" description="Carrier" evidence="6">
    <location>
        <begin position="1242"/>
        <end position="1318"/>
    </location>
</feature>
<dbReference type="InterPro" id="IPR006162">
    <property type="entry name" value="Ppantetheine_attach_site"/>
</dbReference>
<dbReference type="GO" id="GO:0031177">
    <property type="term" value="F:phosphopantetheine binding"/>
    <property type="evidence" value="ECO:0007669"/>
    <property type="project" value="InterPro"/>
</dbReference>
<proteinExistence type="inferred from homology"/>
<dbReference type="EMBL" id="LSBH01000002">
    <property type="protein sequence ID" value="OAQ83987.1"/>
    <property type="molecule type" value="Genomic_DNA"/>
</dbReference>
<dbReference type="NCBIfam" id="TIGR01733">
    <property type="entry name" value="AA-adenyl-dom"/>
    <property type="match status" value="1"/>
</dbReference>
<dbReference type="InterPro" id="IPR036736">
    <property type="entry name" value="ACP-like_sf"/>
</dbReference>
<dbReference type="PANTHER" id="PTHR45527:SF3">
    <property type="entry name" value="SIDEROPHORE SYNTHETASE (EUROFUNG)"/>
    <property type="match status" value="1"/>
</dbReference>
<dbReference type="Proteomes" id="UP000078240">
    <property type="component" value="Unassembled WGS sequence"/>
</dbReference>
<reference evidence="7 8" key="1">
    <citation type="submission" date="2016-01" db="EMBL/GenBank/DDBJ databases">
        <title>Biosynthesis of antibiotic leucinostatins and their inhibition on Phytophthora in bio-control Purpureocillium lilacinum.</title>
        <authorList>
            <person name="Wang G."/>
            <person name="Liu Z."/>
            <person name="Lin R."/>
            <person name="Li E."/>
            <person name="Mao Z."/>
            <person name="Ling J."/>
            <person name="Yin W."/>
            <person name="Xie B."/>
        </authorList>
    </citation>
    <scope>NUCLEOTIDE SEQUENCE [LARGE SCALE GENOMIC DNA]</scope>
    <source>
        <strain evidence="7">PLBJ-1</strain>
    </source>
</reference>
<dbReference type="InterPro" id="IPR045851">
    <property type="entry name" value="AMP-bd_C_sf"/>
</dbReference>
<dbReference type="SUPFAM" id="SSF56801">
    <property type="entry name" value="Acetyl-CoA synthetase-like"/>
    <property type="match status" value="1"/>
</dbReference>
<dbReference type="InterPro" id="IPR042099">
    <property type="entry name" value="ANL_N_sf"/>
</dbReference>
<organism evidence="7 8">
    <name type="scientific">Purpureocillium lilacinum</name>
    <name type="common">Paecilomyces lilacinus</name>
    <dbReference type="NCBI Taxonomy" id="33203"/>
    <lineage>
        <taxon>Eukaryota</taxon>
        <taxon>Fungi</taxon>
        <taxon>Dikarya</taxon>
        <taxon>Ascomycota</taxon>
        <taxon>Pezizomycotina</taxon>
        <taxon>Sordariomycetes</taxon>
        <taxon>Hypocreomycetidae</taxon>
        <taxon>Hypocreales</taxon>
        <taxon>Ophiocordycipitaceae</taxon>
        <taxon>Purpureocillium</taxon>
    </lineage>
</organism>
<feature type="domain" description="Carrier" evidence="6">
    <location>
        <begin position="596"/>
        <end position="671"/>
    </location>
</feature>
<dbReference type="Pfam" id="PF00550">
    <property type="entry name" value="PP-binding"/>
    <property type="match status" value="2"/>
</dbReference>
<dbReference type="GO" id="GO:0044550">
    <property type="term" value="P:secondary metabolite biosynthetic process"/>
    <property type="evidence" value="ECO:0007669"/>
    <property type="project" value="TreeGrafter"/>
</dbReference>
<comment type="similarity">
    <text evidence="4">Belongs to the NRP synthetase family.</text>
</comment>
<dbReference type="InterPro" id="IPR001242">
    <property type="entry name" value="Condensation_dom"/>
</dbReference>
<evidence type="ECO:0000256" key="1">
    <source>
        <dbReference type="ARBA" id="ARBA00022450"/>
    </source>
</evidence>
<keyword evidence="3" id="KW-0436">Ligase</keyword>
<dbReference type="PROSITE" id="PS00455">
    <property type="entry name" value="AMP_BINDING"/>
    <property type="match status" value="1"/>
</dbReference>
<keyword evidence="2" id="KW-0597">Phosphoprotein</keyword>
<dbReference type="CDD" id="cd19545">
    <property type="entry name" value="FUM14_C_NRPS-like"/>
    <property type="match status" value="1"/>
</dbReference>
<comment type="caution">
    <text evidence="7">The sequence shown here is derived from an EMBL/GenBank/DDBJ whole genome shotgun (WGS) entry which is preliminary data.</text>
</comment>
<dbReference type="PROSITE" id="PS00012">
    <property type="entry name" value="PHOSPHOPANTETHEINE"/>
    <property type="match status" value="2"/>
</dbReference>
<dbReference type="GO" id="GO:0005737">
    <property type="term" value="C:cytoplasm"/>
    <property type="evidence" value="ECO:0007669"/>
    <property type="project" value="TreeGrafter"/>
</dbReference>
<evidence type="ECO:0000256" key="2">
    <source>
        <dbReference type="ARBA" id="ARBA00022553"/>
    </source>
</evidence>
<evidence type="ECO:0000313" key="7">
    <source>
        <dbReference type="EMBL" id="OAQ83987.1"/>
    </source>
</evidence>
<dbReference type="InterPro" id="IPR009081">
    <property type="entry name" value="PP-bd_ACP"/>
</dbReference>
<evidence type="ECO:0000256" key="5">
    <source>
        <dbReference type="SAM" id="MobiDB-lite"/>
    </source>
</evidence>
<evidence type="ECO:0000313" key="8">
    <source>
        <dbReference type="Proteomes" id="UP000078240"/>
    </source>
</evidence>
<dbReference type="GO" id="GO:0016874">
    <property type="term" value="F:ligase activity"/>
    <property type="evidence" value="ECO:0007669"/>
    <property type="project" value="UniProtKB-KW"/>
</dbReference>
<dbReference type="Gene3D" id="3.30.559.10">
    <property type="entry name" value="Chloramphenicol acetyltransferase-like domain"/>
    <property type="match status" value="2"/>
</dbReference>
<dbReference type="Gene3D" id="3.30.300.30">
    <property type="match status" value="1"/>
</dbReference>
<dbReference type="InterPro" id="IPR000873">
    <property type="entry name" value="AMP-dep_synth/lig_dom"/>
</dbReference>